<keyword evidence="6 8" id="KW-0472">Membrane</keyword>
<dbReference type="GO" id="GO:0005886">
    <property type="term" value="C:plasma membrane"/>
    <property type="evidence" value="ECO:0007669"/>
    <property type="project" value="UniProtKB-SubCell"/>
</dbReference>
<keyword evidence="7 8" id="KW-0131">Cell cycle</keyword>
<evidence type="ECO:0000313" key="10">
    <source>
        <dbReference type="EMBL" id="NLR75053.1"/>
    </source>
</evidence>
<evidence type="ECO:0000256" key="5">
    <source>
        <dbReference type="ARBA" id="ARBA00022989"/>
    </source>
</evidence>
<keyword evidence="11" id="KW-1185">Reference proteome</keyword>
<comment type="subunit">
    <text evidence="8">Part of a complex composed of FtsB, FtsL and FtsQ.</text>
</comment>
<evidence type="ECO:0000256" key="7">
    <source>
        <dbReference type="ARBA" id="ARBA00023306"/>
    </source>
</evidence>
<organism evidence="10 11">
    <name type="scientific">Leeia aquatica</name>
    <dbReference type="NCBI Taxonomy" id="2725557"/>
    <lineage>
        <taxon>Bacteria</taxon>
        <taxon>Pseudomonadati</taxon>
        <taxon>Pseudomonadota</taxon>
        <taxon>Betaproteobacteria</taxon>
        <taxon>Neisseriales</taxon>
        <taxon>Leeiaceae</taxon>
        <taxon>Leeia</taxon>
    </lineage>
</organism>
<dbReference type="PANTHER" id="PTHR37479:SF1">
    <property type="entry name" value="CELL DIVISION PROTEIN FTSL"/>
    <property type="match status" value="1"/>
</dbReference>
<name>A0A847S5J9_9NEIS</name>
<keyword evidence="4 8" id="KW-0812">Transmembrane</keyword>
<comment type="similarity">
    <text evidence="8">Belongs to the FtsL family.</text>
</comment>
<accession>A0A847S5J9</accession>
<evidence type="ECO:0000256" key="1">
    <source>
        <dbReference type="ARBA" id="ARBA00004401"/>
    </source>
</evidence>
<keyword evidence="8" id="KW-0997">Cell inner membrane</keyword>
<evidence type="ECO:0000313" key="11">
    <source>
        <dbReference type="Proteomes" id="UP000587991"/>
    </source>
</evidence>
<dbReference type="GO" id="GO:0032153">
    <property type="term" value="C:cell division site"/>
    <property type="evidence" value="ECO:0007669"/>
    <property type="project" value="UniProtKB-UniRule"/>
</dbReference>
<evidence type="ECO:0000256" key="6">
    <source>
        <dbReference type="ARBA" id="ARBA00023136"/>
    </source>
</evidence>
<dbReference type="InterPro" id="IPR011922">
    <property type="entry name" value="Cell_div_FtsL"/>
</dbReference>
<evidence type="ECO:0000256" key="9">
    <source>
        <dbReference type="NCBIfam" id="TIGR02209"/>
    </source>
</evidence>
<comment type="function">
    <text evidence="8">Essential cell division protein. May link together the upstream cell division proteins, which are predominantly cytoplasmic, with the downstream cell division proteins, which are predominantly periplasmic.</text>
</comment>
<dbReference type="Pfam" id="PF04999">
    <property type="entry name" value="FtsL"/>
    <property type="match status" value="1"/>
</dbReference>
<dbReference type="EMBL" id="JABAIM010000001">
    <property type="protein sequence ID" value="NLR75053.1"/>
    <property type="molecule type" value="Genomic_DNA"/>
</dbReference>
<keyword evidence="3 8" id="KW-0132">Cell division</keyword>
<dbReference type="NCBIfam" id="TIGR02209">
    <property type="entry name" value="ftsL_broad"/>
    <property type="match status" value="1"/>
</dbReference>
<comment type="caution">
    <text evidence="10">The sequence shown here is derived from an EMBL/GenBank/DDBJ whole genome shotgun (WGS) entry which is preliminary data.</text>
</comment>
<dbReference type="RefSeq" id="WP_168876610.1">
    <property type="nucleotide sequence ID" value="NZ_JABAIM010000001.1"/>
</dbReference>
<comment type="subcellular location">
    <subcellularLocation>
        <location evidence="8">Cell inner membrane</location>
        <topology evidence="8">Single-pass type II membrane protein</topology>
    </subcellularLocation>
    <subcellularLocation>
        <location evidence="1">Cell membrane</location>
        <topology evidence="1">Single-pass type II membrane protein</topology>
    </subcellularLocation>
    <text evidence="8">Localizes to the division septum where it forms a ring structure.</text>
</comment>
<keyword evidence="2 8" id="KW-1003">Cell membrane</keyword>
<evidence type="ECO:0000256" key="4">
    <source>
        <dbReference type="ARBA" id="ARBA00022692"/>
    </source>
</evidence>
<proteinExistence type="inferred from homology"/>
<keyword evidence="5 8" id="KW-1133">Transmembrane helix</keyword>
<dbReference type="Proteomes" id="UP000587991">
    <property type="component" value="Unassembled WGS sequence"/>
</dbReference>
<protein>
    <recommendedName>
        <fullName evidence="8 9">Cell division protein FtsL</fullName>
    </recommendedName>
</protein>
<evidence type="ECO:0000256" key="8">
    <source>
        <dbReference type="HAMAP-Rule" id="MF_00910"/>
    </source>
</evidence>
<gene>
    <name evidence="8 10" type="primary">ftsL</name>
    <name evidence="10" type="ORF">HF682_07765</name>
</gene>
<reference evidence="10 11" key="1">
    <citation type="submission" date="2020-04" db="EMBL/GenBank/DDBJ databases">
        <title>Draft genome of Leeia sp. IMCC25680.</title>
        <authorList>
            <person name="Song J."/>
            <person name="Cho J.-C."/>
        </authorList>
    </citation>
    <scope>NUCLEOTIDE SEQUENCE [LARGE SCALE GENOMIC DNA]</scope>
    <source>
        <strain evidence="10 11">IMCC25680</strain>
    </source>
</reference>
<evidence type="ECO:0000256" key="2">
    <source>
        <dbReference type="ARBA" id="ARBA00022475"/>
    </source>
</evidence>
<dbReference type="HAMAP" id="MF_00910">
    <property type="entry name" value="FtsL"/>
    <property type="match status" value="1"/>
</dbReference>
<dbReference type="PANTHER" id="PTHR37479">
    <property type="entry name" value="CELL DIVISION PROTEIN FTSL"/>
    <property type="match status" value="1"/>
</dbReference>
<dbReference type="GO" id="GO:0043093">
    <property type="term" value="P:FtsZ-dependent cytokinesis"/>
    <property type="evidence" value="ECO:0007669"/>
    <property type="project" value="UniProtKB-UniRule"/>
</dbReference>
<sequence length="99" mass="11179">MHKLNALLLIVAVLSALSVVTSQHKSRRIFAELQHEDAQAKQYKEEYDKLLLEQSTQGMHSRIEREATGTLKMKTPDPQRTRVVTANGESVVVVPPKEE</sequence>
<dbReference type="AlphaFoldDB" id="A0A847S5J9"/>
<evidence type="ECO:0000256" key="3">
    <source>
        <dbReference type="ARBA" id="ARBA00022618"/>
    </source>
</evidence>